<feature type="signal peptide" evidence="1">
    <location>
        <begin position="1"/>
        <end position="20"/>
    </location>
</feature>
<protein>
    <recommendedName>
        <fullName evidence="4">Secreted protein</fullName>
    </recommendedName>
</protein>
<keyword evidence="3" id="KW-1185">Reference proteome</keyword>
<keyword evidence="1" id="KW-0732">Signal</keyword>
<organism evidence="2 3">
    <name type="scientific">Rheinheimera baltica</name>
    <dbReference type="NCBI Taxonomy" id="67576"/>
    <lineage>
        <taxon>Bacteria</taxon>
        <taxon>Pseudomonadati</taxon>
        <taxon>Pseudomonadota</taxon>
        <taxon>Gammaproteobacteria</taxon>
        <taxon>Chromatiales</taxon>
        <taxon>Chromatiaceae</taxon>
        <taxon>Rheinheimera</taxon>
    </lineage>
</organism>
<sequence>MKFTKLFKAALISTGISVGALSVAIPTIFSNHHCQSLQATTAVEECINVVQQNWYSWFQGKSRSTQFHYVDLLELLSRISPTQKP</sequence>
<evidence type="ECO:0000256" key="1">
    <source>
        <dbReference type="SAM" id="SignalP"/>
    </source>
</evidence>
<dbReference type="EMBL" id="JAPJDZ010000030">
    <property type="protein sequence ID" value="MDP5136763.1"/>
    <property type="molecule type" value="Genomic_DNA"/>
</dbReference>
<dbReference type="Proteomes" id="UP001231109">
    <property type="component" value="Unassembled WGS sequence"/>
</dbReference>
<gene>
    <name evidence="2" type="ORF">ORJ04_12470</name>
</gene>
<dbReference type="RefSeq" id="WP_027670243.1">
    <property type="nucleotide sequence ID" value="NZ_JAPJDY010000010.1"/>
</dbReference>
<comment type="caution">
    <text evidence="2">The sequence shown here is derived from an EMBL/GenBank/DDBJ whole genome shotgun (WGS) entry which is preliminary data.</text>
</comment>
<name>A0ABT9I046_9GAMM</name>
<proteinExistence type="predicted"/>
<feature type="chain" id="PRO_5045211853" description="Secreted protein" evidence="1">
    <location>
        <begin position="21"/>
        <end position="85"/>
    </location>
</feature>
<reference evidence="2 3" key="1">
    <citation type="submission" date="2022-11" db="EMBL/GenBank/DDBJ databases">
        <title>Viruses from the air-sea interface of a natural surface slick.</title>
        <authorList>
            <person name="Rahlff J."/>
            <person name="Holmfeldt K."/>
        </authorList>
    </citation>
    <scope>NUCLEOTIDE SEQUENCE [LARGE SCALE GENOMIC DNA]</scope>
    <source>
        <strain evidence="2 3">SMS4</strain>
    </source>
</reference>
<evidence type="ECO:0008006" key="4">
    <source>
        <dbReference type="Google" id="ProtNLM"/>
    </source>
</evidence>
<evidence type="ECO:0000313" key="2">
    <source>
        <dbReference type="EMBL" id="MDP5136763.1"/>
    </source>
</evidence>
<accession>A0ABT9I046</accession>
<evidence type="ECO:0000313" key="3">
    <source>
        <dbReference type="Proteomes" id="UP001231109"/>
    </source>
</evidence>